<comment type="caution">
    <text evidence="6">The sequence shown here is derived from an EMBL/GenBank/DDBJ whole genome shotgun (WGS) entry which is preliminary data.</text>
</comment>
<keyword evidence="2" id="KW-0645">Protease</keyword>
<dbReference type="Proteomes" id="UP000195840">
    <property type="component" value="Unassembled WGS sequence"/>
</dbReference>
<evidence type="ECO:0000313" key="7">
    <source>
        <dbReference type="Proteomes" id="UP000195840"/>
    </source>
</evidence>
<gene>
    <name evidence="6" type="ORF">CBW52_01705</name>
</gene>
<dbReference type="EMBL" id="NHOG01000001">
    <property type="protein sequence ID" value="OVZ83863.1"/>
    <property type="molecule type" value="Genomic_DNA"/>
</dbReference>
<evidence type="ECO:0000256" key="2">
    <source>
        <dbReference type="ARBA" id="ARBA00022670"/>
    </source>
</evidence>
<evidence type="ECO:0000256" key="1">
    <source>
        <dbReference type="ARBA" id="ARBA00011073"/>
    </source>
</evidence>
<dbReference type="InterPro" id="IPR050131">
    <property type="entry name" value="Peptidase_S8_subtilisin-like"/>
</dbReference>
<dbReference type="AlphaFoldDB" id="A0AB73QAF0"/>
<comment type="similarity">
    <text evidence="1">Belongs to the peptidase S8 family.</text>
</comment>
<dbReference type="GO" id="GO:0006508">
    <property type="term" value="P:proteolysis"/>
    <property type="evidence" value="ECO:0007669"/>
    <property type="project" value="UniProtKB-KW"/>
</dbReference>
<name>A0AB73QAF0_YERKR</name>
<evidence type="ECO:0000313" key="6">
    <source>
        <dbReference type="EMBL" id="OVZ83863.1"/>
    </source>
</evidence>
<sequence>MEYQHILIDGFSTSKEYKGKGFSNERRFFRDKSQRQSHGVALLNVFDGYPLVITGVIEDEPSGIFVSFDSEVNYEISIESLDTKDFKLCNVKVHNGIQTATVFIPENKRITFRNKLQAYSKQEKSICNNKLFDNIRNIRLADISSFFTSHDSLYPAEDEEIWWEVWLGVRSFERKEVDSFLHFCRNNGISAGTSKLLFERSSVVVVKASIKILQKSIILISCLQELRRVVDTPHFLLSQNNQEQAEWARSILSRLDINNGDGTSAVILDSGVNINHPLIAPTTYPELHHSWGKDWPKYDKNNDHGSLQAGLVIYGDISEAILTDEPINVNFTLESCRIFSPNDDIEKFLYGALTNYAVSATRNVIDNNKIYSLAVTADNDGLSGQPTSWSAEIDQLHCLKNNNLFVISAGNIRDLSVLGNYPAINREYPIEDPAQSWNALTVGAYTKKVAVREHSFNHWTPQANSGGLTPTSRTSVLWDWRKEAPFKPDVVEEGGNILISPDGTEFTNADCVSLVTTSGFSEGEALFSDHRETSAATALITRMASKLWAENPEFWPETIRALIVHSADWTEEMKKIQHADLLKGLQPKDSKENMLRTFGHGVPNYKKALNSTSSYLTIIAQEKLRPFKVQASDVKLNEMDLIELPWPREELLALGATEVKLRITLSYFIEPNPGRRSYKQRFRYQSHGLRFKLINSTEEIGTFIARINQSDEEDYEAADNSGWILGENLRKRGSLHQDTWLGTASDLATRNTIAVHPVAGWWKHRSERTEKALLDVRYSLVISLDIGEGNIDIYTPVANQVTVKNKVSVVNEIML</sequence>
<keyword evidence="3" id="KW-0378">Hydrolase</keyword>
<reference evidence="6 7" key="1">
    <citation type="submission" date="2017-05" db="EMBL/GenBank/DDBJ databases">
        <title>Whole genome sequencing of Yersinia kristensenii.</title>
        <authorList>
            <person name="Campioni F."/>
        </authorList>
    </citation>
    <scope>NUCLEOTIDE SEQUENCE [LARGE SCALE GENOMIC DNA]</scope>
    <source>
        <strain evidence="6 7">CFSAN060538</strain>
    </source>
</reference>
<protein>
    <recommendedName>
        <fullName evidence="5">Peptidase S8/S53 domain-containing protein</fullName>
    </recommendedName>
</protein>
<organism evidence="6 7">
    <name type="scientific">Yersinia kristensenii</name>
    <dbReference type="NCBI Taxonomy" id="28152"/>
    <lineage>
        <taxon>Bacteria</taxon>
        <taxon>Pseudomonadati</taxon>
        <taxon>Pseudomonadota</taxon>
        <taxon>Gammaproteobacteria</taxon>
        <taxon>Enterobacterales</taxon>
        <taxon>Yersiniaceae</taxon>
        <taxon>Yersinia</taxon>
    </lineage>
</organism>
<evidence type="ECO:0000256" key="4">
    <source>
        <dbReference type="ARBA" id="ARBA00022825"/>
    </source>
</evidence>
<proteinExistence type="inferred from homology"/>
<keyword evidence="7" id="KW-1185">Reference proteome</keyword>
<dbReference type="PANTHER" id="PTHR43806:SF11">
    <property type="entry name" value="CEREVISIN-RELATED"/>
    <property type="match status" value="1"/>
</dbReference>
<dbReference type="PANTHER" id="PTHR43806">
    <property type="entry name" value="PEPTIDASE S8"/>
    <property type="match status" value="1"/>
</dbReference>
<dbReference type="InterPro" id="IPR036852">
    <property type="entry name" value="Peptidase_S8/S53_dom_sf"/>
</dbReference>
<dbReference type="PROSITE" id="PS00136">
    <property type="entry name" value="SUBTILASE_ASP"/>
    <property type="match status" value="1"/>
</dbReference>
<dbReference type="SUPFAM" id="SSF52743">
    <property type="entry name" value="Subtilisin-like"/>
    <property type="match status" value="1"/>
</dbReference>
<dbReference type="InterPro" id="IPR034074">
    <property type="entry name" value="Y4bN_pept_dom"/>
</dbReference>
<accession>A0AB73QAF0</accession>
<evidence type="ECO:0000259" key="5">
    <source>
        <dbReference type="Pfam" id="PF00082"/>
    </source>
</evidence>
<feature type="domain" description="Peptidase S8/S53" evidence="5">
    <location>
        <begin position="260"/>
        <end position="601"/>
    </location>
</feature>
<dbReference type="RefSeq" id="WP_087794724.1">
    <property type="nucleotide sequence ID" value="NZ_CAWNET010000001.1"/>
</dbReference>
<keyword evidence="4" id="KW-0720">Serine protease</keyword>
<dbReference type="Gene3D" id="3.40.50.200">
    <property type="entry name" value="Peptidase S8/S53 domain"/>
    <property type="match status" value="1"/>
</dbReference>
<dbReference type="Pfam" id="PF00082">
    <property type="entry name" value="Peptidase_S8"/>
    <property type="match status" value="1"/>
</dbReference>
<dbReference type="CDD" id="cd04847">
    <property type="entry name" value="Peptidases_S8_Subtilisin_like_2"/>
    <property type="match status" value="1"/>
</dbReference>
<dbReference type="InterPro" id="IPR023827">
    <property type="entry name" value="Peptidase_S8_Asp-AS"/>
</dbReference>
<dbReference type="GO" id="GO:0004252">
    <property type="term" value="F:serine-type endopeptidase activity"/>
    <property type="evidence" value="ECO:0007669"/>
    <property type="project" value="InterPro"/>
</dbReference>
<dbReference type="InterPro" id="IPR000209">
    <property type="entry name" value="Peptidase_S8/S53_dom"/>
</dbReference>
<evidence type="ECO:0000256" key="3">
    <source>
        <dbReference type="ARBA" id="ARBA00022801"/>
    </source>
</evidence>